<keyword evidence="3" id="KW-1185">Reference proteome</keyword>
<reference evidence="2 3" key="1">
    <citation type="submission" date="2020-04" db="EMBL/GenBank/DDBJ databases">
        <authorList>
            <person name="Zhang R."/>
            <person name="Schippers A."/>
        </authorList>
    </citation>
    <scope>NUCLEOTIDE SEQUENCE [LARGE SCALE GENOMIC DNA]</scope>
    <source>
        <strain evidence="2 3">DSM 109850</strain>
    </source>
</reference>
<dbReference type="EMBL" id="JABBVZ010000064">
    <property type="protein sequence ID" value="NMP23725.1"/>
    <property type="molecule type" value="Genomic_DNA"/>
</dbReference>
<dbReference type="Pfam" id="PF01464">
    <property type="entry name" value="SLT"/>
    <property type="match status" value="1"/>
</dbReference>
<dbReference type="SUPFAM" id="SSF53955">
    <property type="entry name" value="Lysozyme-like"/>
    <property type="match status" value="1"/>
</dbReference>
<dbReference type="InterPro" id="IPR008258">
    <property type="entry name" value="Transglycosylase_SLT_dom_1"/>
</dbReference>
<dbReference type="CDD" id="cd00254">
    <property type="entry name" value="LT-like"/>
    <property type="match status" value="1"/>
</dbReference>
<sequence length="259" mass="27695">MQRHVIRHLLPYQNVGSPDQVWGTLKSGKNVGFRLGIKGSGVPRWPGALVWGGKVPLTGPDALKSITARWTNGAIDTIPWPEAVGSSGGTTWHLLTNPQALKKWWPDIQQAARQAGSGIPRTAFEDAIGATMLHESGGNPGVYANGNPNGAYGLMQIEPGTARGLPGYYPGARHNPQENLILGAELLAELYRETGSWHMMAATYYVGSPPSGWYRGMPWSAAQRLLDYVPAGGNVQTVAGYADQTVAEMTVVAQEAPKG</sequence>
<gene>
    <name evidence="2" type="ORF">HIJ39_15390</name>
</gene>
<name>A0A7Y0L5S2_9FIRM</name>
<accession>A0A7Y0L5S2</accession>
<evidence type="ECO:0000259" key="1">
    <source>
        <dbReference type="Pfam" id="PF01464"/>
    </source>
</evidence>
<dbReference type="Proteomes" id="UP000533476">
    <property type="component" value="Unassembled WGS sequence"/>
</dbReference>
<dbReference type="AlphaFoldDB" id="A0A7Y0L5S2"/>
<dbReference type="InterPro" id="IPR023346">
    <property type="entry name" value="Lysozyme-like_dom_sf"/>
</dbReference>
<dbReference type="Gene3D" id="1.10.530.10">
    <property type="match status" value="1"/>
</dbReference>
<proteinExistence type="predicted"/>
<protein>
    <submittedName>
        <fullName evidence="2">Transglycosylase SLT domain-containing protein</fullName>
    </submittedName>
</protein>
<comment type="caution">
    <text evidence="2">The sequence shown here is derived from an EMBL/GenBank/DDBJ whole genome shotgun (WGS) entry which is preliminary data.</text>
</comment>
<evidence type="ECO:0000313" key="2">
    <source>
        <dbReference type="EMBL" id="NMP23725.1"/>
    </source>
</evidence>
<feature type="domain" description="Transglycosylase SLT" evidence="1">
    <location>
        <begin position="128"/>
        <end position="207"/>
    </location>
</feature>
<evidence type="ECO:0000313" key="3">
    <source>
        <dbReference type="Proteomes" id="UP000533476"/>
    </source>
</evidence>
<organism evidence="2 3">
    <name type="scientific">Sulfobacillus harzensis</name>
    <dbReference type="NCBI Taxonomy" id="2729629"/>
    <lineage>
        <taxon>Bacteria</taxon>
        <taxon>Bacillati</taxon>
        <taxon>Bacillota</taxon>
        <taxon>Clostridia</taxon>
        <taxon>Eubacteriales</taxon>
        <taxon>Clostridiales Family XVII. Incertae Sedis</taxon>
        <taxon>Sulfobacillus</taxon>
    </lineage>
</organism>